<evidence type="ECO:0000256" key="7">
    <source>
        <dbReference type="ARBA" id="ARBA00012125"/>
    </source>
</evidence>
<dbReference type="WormBase" id="VF13D12L.1">
    <property type="protein sequence ID" value="CE31076"/>
    <property type="gene ID" value="WBGene00012148"/>
    <property type="gene designation" value="inos-1"/>
</dbReference>
<dbReference type="STRING" id="6239.VF13D12L.1.1"/>
<organism evidence="19 20">
    <name type="scientific">Caenorhabditis elegans</name>
    <dbReference type="NCBI Taxonomy" id="6239"/>
    <lineage>
        <taxon>Eukaryota</taxon>
        <taxon>Metazoa</taxon>
        <taxon>Ecdysozoa</taxon>
        <taxon>Nematoda</taxon>
        <taxon>Chromadorea</taxon>
        <taxon>Rhabditida</taxon>
        <taxon>Rhabditina</taxon>
        <taxon>Rhabditomorpha</taxon>
        <taxon>Rhabditoidea</taxon>
        <taxon>Rhabditidae</taxon>
        <taxon>Peloderinae</taxon>
        <taxon>Caenorhabditis</taxon>
    </lineage>
</organism>
<evidence type="ECO:0000256" key="12">
    <source>
        <dbReference type="ARBA" id="ARBA00023098"/>
    </source>
</evidence>
<dbReference type="HOGENOM" id="CLU_021486_2_0_1"/>
<keyword evidence="11" id="KW-0520">NAD</keyword>
<comment type="cofactor">
    <cofactor evidence="2">
        <name>NAD(+)</name>
        <dbReference type="ChEBI" id="CHEBI:57540"/>
    </cofactor>
</comment>
<evidence type="ECO:0000256" key="4">
    <source>
        <dbReference type="ARBA" id="ARBA00005117"/>
    </source>
</evidence>
<keyword evidence="8" id="KW-0963">Cytoplasm</keyword>
<dbReference type="CTD" id="174792"/>
<dbReference type="GO" id="GO:0005737">
    <property type="term" value="C:cytoplasm"/>
    <property type="evidence" value="ECO:0000318"/>
    <property type="project" value="GO_Central"/>
</dbReference>
<dbReference type="Pfam" id="PF01658">
    <property type="entry name" value="Inos-1-P_synth"/>
    <property type="match status" value="1"/>
</dbReference>
<dbReference type="SUPFAM" id="SSF51735">
    <property type="entry name" value="NAD(P)-binding Rossmann-fold domains"/>
    <property type="match status" value="1"/>
</dbReference>
<evidence type="ECO:0000256" key="2">
    <source>
        <dbReference type="ARBA" id="ARBA00001911"/>
    </source>
</evidence>
<evidence type="ECO:0000256" key="6">
    <source>
        <dbReference type="ARBA" id="ARBA00011881"/>
    </source>
</evidence>
<dbReference type="Proteomes" id="UP000001940">
    <property type="component" value="Chromosome II"/>
</dbReference>
<dbReference type="PaxDb" id="6239-VF13D12L.1"/>
<dbReference type="Gene3D" id="3.40.50.720">
    <property type="entry name" value="NAD(P)-binding Rossmann-like Domain"/>
    <property type="match status" value="2"/>
</dbReference>
<evidence type="ECO:0000256" key="13">
    <source>
        <dbReference type="ARBA" id="ARBA00023209"/>
    </source>
</evidence>
<dbReference type="OMA" id="VYVPMKE"/>
<evidence type="ECO:0000256" key="5">
    <source>
        <dbReference type="ARBA" id="ARBA00010813"/>
    </source>
</evidence>
<evidence type="ECO:0000256" key="11">
    <source>
        <dbReference type="ARBA" id="ARBA00023027"/>
    </source>
</evidence>
<keyword evidence="14" id="KW-0413">Isomerase</keyword>
<dbReference type="FunFam" id="3.30.360.10:FF:000040">
    <property type="entry name" value="Inositol 1-phosphate synthase"/>
    <property type="match status" value="1"/>
</dbReference>
<evidence type="ECO:0000256" key="10">
    <source>
        <dbReference type="ARBA" id="ARBA00022550"/>
    </source>
</evidence>
<dbReference type="GeneID" id="174792"/>
<comment type="catalytic activity">
    <reaction evidence="1">
        <text>D-glucose 6-phosphate = 1D-myo-inositol 3-phosphate</text>
        <dbReference type="Rhea" id="RHEA:10716"/>
        <dbReference type="ChEBI" id="CHEBI:58401"/>
        <dbReference type="ChEBI" id="CHEBI:61548"/>
        <dbReference type="EC" id="5.5.1.4"/>
    </reaction>
</comment>
<evidence type="ECO:0000256" key="15">
    <source>
        <dbReference type="ARBA" id="ARBA00023264"/>
    </source>
</evidence>
<dbReference type="SMR" id="G5ED01"/>
<dbReference type="InParanoid" id="G5ED01"/>
<keyword evidence="12" id="KW-0443">Lipid metabolism</keyword>
<evidence type="ECO:0000256" key="17">
    <source>
        <dbReference type="ARBA" id="ARBA00070063"/>
    </source>
</evidence>
<proteinExistence type="evidence at protein level"/>
<dbReference type="PIR" id="T18569">
    <property type="entry name" value="T18569"/>
</dbReference>
<evidence type="ECO:0007829" key="22">
    <source>
        <dbReference type="PeptideAtlas" id="G5ED01"/>
    </source>
</evidence>
<keyword evidence="20" id="KW-1185">Reference proteome</keyword>
<keyword evidence="15" id="KW-1208">Phospholipid metabolism</keyword>
<dbReference type="SUPFAM" id="SSF55347">
    <property type="entry name" value="Glyceraldehyde-3-phosphate dehydrogenase-like, C-terminal domain"/>
    <property type="match status" value="1"/>
</dbReference>
<evidence type="ECO:0000313" key="20">
    <source>
        <dbReference type="Proteomes" id="UP000001940"/>
    </source>
</evidence>
<keyword evidence="13" id="KW-0594">Phospholipid biosynthesis</keyword>
<sequence>MSSAQVNGISKRLIVESPNVKLEDGVLESRFTYRKNHFEHRADGLHVTPKEHDYSFKTVLKPRKTGLLLVGLGGNNGSTAVGSIFANQYAMTWRTKEGHSQANYFGSVTQTATVHLGYDSATQNQIFVPFKDIVPILSPNDLIISGWDISDSNLYEAMGRAKVFEPELQEKLRPFMEPIVPLPSIYYPDFIASNQGDRANNVIPGDNKLEHLEHIRADIRKFKQEHELECVIVLWTANTERYTDVRQGLNATADEIMESIRVNEDEVSPSNIFAVASILEGAHYINGSPQNTLVPGLIELAERHKVFVGGDDFKSGQTKFKSAFVDFLVSSGMKPESIVSYNHLGNNDGKNLSEARQFRSKEISKSSVVDDMVKSNQILFPDAKNPDHCVVIKYVPYVADSKRAMDEYICSIFMGGKQTFVVHNTCEDSLLASPLIYDLAILTELASRVSYKVDDEYKPFHSVLSILSLLLKAPVVPPGTPISNAFMRQFSTLTKLVTALAGFPSDTDMQIEFFTQLPAAKSKSQ</sequence>
<name>G5ED01_CAEEL</name>
<evidence type="ECO:0000256" key="3">
    <source>
        <dbReference type="ARBA" id="ARBA00004496"/>
    </source>
</evidence>
<dbReference type="GO" id="GO:0006021">
    <property type="term" value="P:inositol biosynthetic process"/>
    <property type="evidence" value="ECO:0000318"/>
    <property type="project" value="GO_Central"/>
</dbReference>
<evidence type="ECO:0000313" key="19">
    <source>
        <dbReference type="EMBL" id="CAA22132.2"/>
    </source>
</evidence>
<comment type="pathway">
    <text evidence="4">Polyol metabolism; myo-inositol biosynthesis; myo-inositol from D-glucose 6-phosphate: step 1/2.</text>
</comment>
<dbReference type="Bgee" id="WBGene00012148">
    <property type="expression patterns" value="Expressed in larva and 4 other cell types or tissues"/>
</dbReference>
<dbReference type="RefSeq" id="NP_496499.2">
    <property type="nucleotide sequence ID" value="NM_064098.5"/>
</dbReference>
<dbReference type="FunCoup" id="G5ED01">
    <property type="interactions" value="1427"/>
</dbReference>
<dbReference type="InterPro" id="IPR036291">
    <property type="entry name" value="NAD(P)-bd_dom_sf"/>
</dbReference>
<dbReference type="FunFam" id="3.40.50.720:FF:000334">
    <property type="entry name" value="Inositol-3-phosphate synthase"/>
    <property type="match status" value="1"/>
</dbReference>
<comment type="subunit">
    <text evidence="6">Homotetramer.</text>
</comment>
<dbReference type="KEGG" id="cel:CELE_VF13D12L.1"/>
<evidence type="ECO:0000256" key="9">
    <source>
        <dbReference type="ARBA" id="ARBA00022516"/>
    </source>
</evidence>
<evidence type="ECO:0000256" key="1">
    <source>
        <dbReference type="ARBA" id="ARBA00000113"/>
    </source>
</evidence>
<dbReference type="InterPro" id="IPR013021">
    <property type="entry name" value="Myo-inos-1-P_Synthase_GAPDH"/>
</dbReference>
<evidence type="ECO:0000256" key="16">
    <source>
        <dbReference type="ARBA" id="ARBA00025559"/>
    </source>
</evidence>
<evidence type="ECO:0000259" key="18">
    <source>
        <dbReference type="Pfam" id="PF01658"/>
    </source>
</evidence>
<evidence type="ECO:0000256" key="8">
    <source>
        <dbReference type="ARBA" id="ARBA00022490"/>
    </source>
</evidence>
<dbReference type="InterPro" id="IPR002587">
    <property type="entry name" value="Myo-inos-1-P_Synthase"/>
</dbReference>
<dbReference type="EC" id="5.5.1.4" evidence="7"/>
<gene>
    <name evidence="19 21" type="primary">inos-1</name>
    <name evidence="19" type="ORF">CELE_VF13D12L.1</name>
    <name evidence="21" type="ORF">VF13D12L.1</name>
</gene>
<dbReference type="OrthoDB" id="2887at2759"/>
<evidence type="ECO:0000256" key="14">
    <source>
        <dbReference type="ARBA" id="ARBA00023235"/>
    </source>
</evidence>
<dbReference type="GO" id="GO:0004512">
    <property type="term" value="F:inositol-3-phosphate synthase activity"/>
    <property type="evidence" value="ECO:0000318"/>
    <property type="project" value="GO_Central"/>
</dbReference>
<dbReference type="PeptideAtlas" id="G5ED01"/>
<dbReference type="AlphaFoldDB" id="G5ED01"/>
<dbReference type="UniPathway" id="UPA00823">
    <property type="reaction ID" value="UER00787"/>
</dbReference>
<comment type="function">
    <text evidence="16">Key enzyme in myo-inositol biosynthesis pathway that catalyzes the conversion of glucose 6-phosphate to 1-myo-inositol 1-phosphate in a NAD-dependent manner. Rate-limiting enzyme in the synthesis of all inositol-containing compounds.</text>
</comment>
<dbReference type="eggNOG" id="KOG0693">
    <property type="taxonomic scope" value="Eukaryota"/>
</dbReference>
<dbReference type="PANTHER" id="PTHR11510">
    <property type="entry name" value="MYO-INOSITOL-1 PHOSPHATE SYNTHASE"/>
    <property type="match status" value="1"/>
</dbReference>
<dbReference type="EMBL" id="BX284602">
    <property type="protein sequence ID" value="CAA22132.2"/>
    <property type="molecule type" value="Genomic_DNA"/>
</dbReference>
<feature type="domain" description="Myo-inositol-1-phosphate synthase GAPDH-like" evidence="18">
    <location>
        <begin position="316"/>
        <end position="429"/>
    </location>
</feature>
<evidence type="ECO:0000313" key="21">
    <source>
        <dbReference type="WormBase" id="VF13D12L.1"/>
    </source>
</evidence>
<comment type="subcellular location">
    <subcellularLocation>
        <location evidence="3">Cytoplasm</location>
    </subcellularLocation>
</comment>
<accession>G5ED01</accession>
<dbReference type="GO" id="GO:0008654">
    <property type="term" value="P:phospholipid biosynthetic process"/>
    <property type="evidence" value="ECO:0007669"/>
    <property type="project" value="UniProtKB-KW"/>
</dbReference>
<dbReference type="PhylomeDB" id="G5ED01"/>
<keyword evidence="22" id="KW-1267">Proteomics identification</keyword>
<dbReference type="Reactome" id="R-CEL-1855183">
    <property type="pathway name" value="Synthesis of IP2, IP, and Ins in the cytosol"/>
</dbReference>
<dbReference type="FunFam" id="3.40.50.720:FF:000069">
    <property type="entry name" value="Inositol-3-phosphate synthase 1"/>
    <property type="match status" value="1"/>
</dbReference>
<dbReference type="PIRSF" id="PIRSF015578">
    <property type="entry name" value="Myoinos-ppht_syn"/>
    <property type="match status" value="1"/>
</dbReference>
<protein>
    <recommendedName>
        <fullName evidence="17">Inositol-3-phosphate synthase</fullName>
        <ecNumber evidence="7">5.5.1.4</ecNumber>
    </recommendedName>
</protein>
<dbReference type="AGR" id="WB:WBGene00012148"/>
<comment type="similarity">
    <text evidence="5">Belongs to the myo-inositol 1-phosphate synthase family.</text>
</comment>
<dbReference type="Pfam" id="PF07994">
    <property type="entry name" value="NAD_binding_5"/>
    <property type="match status" value="1"/>
</dbReference>
<reference evidence="19 20" key="1">
    <citation type="journal article" date="1998" name="Science">
        <title>Genome sequence of the nematode C. elegans: a platform for investigating biology.</title>
        <authorList>
            <consortium name="The C. elegans sequencing consortium"/>
            <person name="Sulson J.E."/>
            <person name="Waterston R."/>
        </authorList>
    </citation>
    <scope>NUCLEOTIDE SEQUENCE [LARGE SCALE GENOMIC DNA]</scope>
    <source>
        <strain evidence="19 20">Bristol N2</strain>
    </source>
</reference>
<keyword evidence="10" id="KW-0398">Inositol biosynthesis</keyword>
<keyword evidence="9" id="KW-0444">Lipid biosynthesis</keyword>